<dbReference type="Pfam" id="PF14155">
    <property type="entry name" value="DUF4307"/>
    <property type="match status" value="1"/>
</dbReference>
<evidence type="ECO:0000256" key="1">
    <source>
        <dbReference type="SAM" id="MobiDB-lite"/>
    </source>
</evidence>
<name>A0ABY8QQG2_9MICO</name>
<gene>
    <name evidence="2" type="ORF">LWF01_11000</name>
</gene>
<protein>
    <submittedName>
        <fullName evidence="2">DUF4307 domain-containing protein</fullName>
    </submittedName>
</protein>
<dbReference type="RefSeq" id="WP_349637440.1">
    <property type="nucleotide sequence ID" value="NZ_CP090958.1"/>
</dbReference>
<sequence>MSTPRPDALDSRYGRTPKPPKGRKRLIAAAAALLLAVGAVGWVAFGKEATEPTSKDISFELTDASETKVSFSVLPDKQREVRCSIQALNEQYAIVGYAEVTIQPDPSVTTSRPRVIDVDVRTQQLAVSGGVEKCRFVD</sequence>
<feature type="region of interest" description="Disordered" evidence="1">
    <location>
        <begin position="1"/>
        <end position="22"/>
    </location>
</feature>
<reference evidence="2 3" key="1">
    <citation type="submission" date="2023-05" db="EMBL/GenBank/DDBJ databases">
        <title>Lithophilousrod everest ZFBP1038 complete genpme.</title>
        <authorList>
            <person name="Tian M."/>
        </authorList>
    </citation>
    <scope>NUCLEOTIDE SEQUENCE [LARGE SCALE GENOMIC DNA]</scope>
    <source>
        <strain evidence="2 3">ZFBP1038</strain>
    </source>
</reference>
<proteinExistence type="predicted"/>
<dbReference type="InterPro" id="IPR025443">
    <property type="entry name" value="DUF4307"/>
</dbReference>
<evidence type="ECO:0000313" key="3">
    <source>
        <dbReference type="Proteomes" id="UP001209083"/>
    </source>
</evidence>
<evidence type="ECO:0000313" key="2">
    <source>
        <dbReference type="EMBL" id="WGW10660.1"/>
    </source>
</evidence>
<accession>A0ABY8QQG2</accession>
<dbReference type="Proteomes" id="UP001209083">
    <property type="component" value="Chromosome"/>
</dbReference>
<organism evidence="2 3">
    <name type="scientific">Saxibacter everestensis</name>
    <dbReference type="NCBI Taxonomy" id="2909229"/>
    <lineage>
        <taxon>Bacteria</taxon>
        <taxon>Bacillati</taxon>
        <taxon>Actinomycetota</taxon>
        <taxon>Actinomycetes</taxon>
        <taxon>Micrococcales</taxon>
        <taxon>Brevibacteriaceae</taxon>
        <taxon>Saxibacter</taxon>
    </lineage>
</organism>
<dbReference type="EMBL" id="CP090958">
    <property type="protein sequence ID" value="WGW10660.1"/>
    <property type="molecule type" value="Genomic_DNA"/>
</dbReference>
<keyword evidence="3" id="KW-1185">Reference proteome</keyword>